<dbReference type="Pfam" id="PF13837">
    <property type="entry name" value="Myb_DNA-bind_4"/>
    <property type="match status" value="1"/>
</dbReference>
<dbReference type="RefSeq" id="XP_038057359.1">
    <property type="nucleotide sequence ID" value="XM_038201431.1"/>
</dbReference>
<name>A0A914A131_PATMI</name>
<dbReference type="InterPro" id="IPR044822">
    <property type="entry name" value="Myb_DNA-bind_4"/>
</dbReference>
<keyword evidence="3" id="KW-1185">Reference proteome</keyword>
<sequence length="196" mass="22157">MSPVYCFPMPSYYKQLCIKLPNRSEANVVDKPTYVAAIEKNDHAVLQEIIQNVTQLPLLVKDVQDKAPAMPAASGSDYETSQGNAKALAMPAPICSDYETSQENDDATLAPLAQQDTSKVQKEEKFQWTHKRALLLIESYRCLKDKFDSSAIRKSQAWKMVAERMRAKGVDDATGNISEKWRSLKYRCHDRVPTEQ</sequence>
<proteinExistence type="predicted"/>
<dbReference type="Proteomes" id="UP000887568">
    <property type="component" value="Unplaced"/>
</dbReference>
<dbReference type="EnsemblMetazoa" id="XM_038201429.1">
    <property type="protein sequence ID" value="XP_038057357.1"/>
    <property type="gene ID" value="LOC119728965"/>
</dbReference>
<dbReference type="GeneID" id="119728965"/>
<dbReference type="EnsemblMetazoa" id="XM_038201431.1">
    <property type="protein sequence ID" value="XP_038057359.1"/>
    <property type="gene ID" value="LOC119728965"/>
</dbReference>
<accession>A0A914A131</accession>
<protein>
    <recommendedName>
        <fullName evidence="1">Myb/SANT-like DNA-binding domain-containing protein</fullName>
    </recommendedName>
</protein>
<evidence type="ECO:0000259" key="1">
    <source>
        <dbReference type="Pfam" id="PF13837"/>
    </source>
</evidence>
<organism evidence="2 3">
    <name type="scientific">Patiria miniata</name>
    <name type="common">Bat star</name>
    <name type="synonym">Asterina miniata</name>
    <dbReference type="NCBI Taxonomy" id="46514"/>
    <lineage>
        <taxon>Eukaryota</taxon>
        <taxon>Metazoa</taxon>
        <taxon>Echinodermata</taxon>
        <taxon>Eleutherozoa</taxon>
        <taxon>Asterozoa</taxon>
        <taxon>Asteroidea</taxon>
        <taxon>Valvatacea</taxon>
        <taxon>Valvatida</taxon>
        <taxon>Asterinidae</taxon>
        <taxon>Patiria</taxon>
    </lineage>
</organism>
<feature type="domain" description="Myb/SANT-like DNA-binding" evidence="1">
    <location>
        <begin position="127"/>
        <end position="186"/>
    </location>
</feature>
<dbReference type="Gene3D" id="1.10.10.60">
    <property type="entry name" value="Homeodomain-like"/>
    <property type="match status" value="1"/>
</dbReference>
<dbReference type="OrthoDB" id="691673at2759"/>
<reference evidence="2" key="1">
    <citation type="submission" date="2022-11" db="UniProtKB">
        <authorList>
            <consortium name="EnsemblMetazoa"/>
        </authorList>
    </citation>
    <scope>IDENTIFICATION</scope>
</reference>
<evidence type="ECO:0000313" key="2">
    <source>
        <dbReference type="EnsemblMetazoa" id="XP_038057359.1"/>
    </source>
</evidence>
<dbReference type="RefSeq" id="XP_038057357.1">
    <property type="nucleotide sequence ID" value="XM_038201429.1"/>
</dbReference>
<dbReference type="RefSeq" id="XP_038057358.1">
    <property type="nucleotide sequence ID" value="XM_038201430.1"/>
</dbReference>
<dbReference type="AlphaFoldDB" id="A0A914A131"/>
<dbReference type="EnsemblMetazoa" id="XM_038201430.1">
    <property type="protein sequence ID" value="XP_038057358.1"/>
    <property type="gene ID" value="LOC119728965"/>
</dbReference>
<evidence type="ECO:0000313" key="3">
    <source>
        <dbReference type="Proteomes" id="UP000887568"/>
    </source>
</evidence>